<accession>A0A7M7QAH4</accession>
<evidence type="ECO:0000256" key="10">
    <source>
        <dbReference type="SAM" id="MobiDB-lite"/>
    </source>
</evidence>
<feature type="region of interest" description="Disordered" evidence="10">
    <location>
        <begin position="1"/>
        <end position="90"/>
    </location>
</feature>
<evidence type="ECO:0000313" key="13">
    <source>
        <dbReference type="EnsemblMetazoa" id="XP_031784435"/>
    </source>
</evidence>
<sequence>MRAQLDDQMRGARPVRGSGSRQRECNPVIERLFGESRAMAPGTRGQSPALPSCRRKEPSDSGRDDVAAGGEPDLGPQRRGRRTRAEGAMSSSLLPSVTGLAEASGRLELGPVSIVLATLLVFVLSLLTVGSNSIILAAFYRYKRLRTASNCLLVSLAVSDFGVGVFMPFGTYLELADAGAGPSSSLCALPYCVLIALCSVSVLVTVAIAVDRLTSLAQPLRYKNIITHSSIEKYIAVFWIYASMVGMSPLIYSRIVDVGQAYGGSCRFNGLIMPPVRVFLFLAVWAPSALILLGCYVYVYLVARAHARAIYTVELSFRNQTQTLPLPRYGQTLAVTVGAFFILWMPFQPPYFTAFQTCMLLDIFCGTDILSDLTIWLGLPILAHSGTNPWIYAFHHGEMRVAAGKIAEELVALFGVSPSRYGCSPARRGSHTDLELAEVNGASQEERRPPVEDCFAAKHHHQSLVYASRRCLESSTSRHGCGNVLSREEPEQEVRDLARMLEPECVDSNHNVERIRSLKYLLDPGFGKIRQLRRLNQQQHKRLPAGFQLRYRSLEPGAGTYGRRGTMSEPMLSAERGAGEPARRQPRAQLASVSESNIREDSGPGSGPGLQPQQLSAPAAHSEPPSPIEALQEEDCPGVRRSEPVIPSVLLNVADSARGSCRPLGPGQPSELLLLRYADGDSIFPEHDSTRFSSRRPSDSKWSESSRSQELLPSAAEHPAARFPSSYSVNNFQSRNSGSELTDLTDLTSCLEPFMCSDALSSSLRESFFSAASVPDSEDLFASFEADEPRDCQLFPSRSSRSSRSSANLVRPRGAARPELQSKSTESMFRERGQSERLCAILKLEPGIHRSRPRVRAVACKEPRLAPLATPTPTDLGTPTFDISVVADIKGETGLGVRL</sequence>
<evidence type="ECO:0000256" key="7">
    <source>
        <dbReference type="ARBA" id="ARBA00023136"/>
    </source>
</evidence>
<evidence type="ECO:0000313" key="14">
    <source>
        <dbReference type="Proteomes" id="UP000002358"/>
    </source>
</evidence>
<dbReference type="GO" id="GO:0004930">
    <property type="term" value="F:G protein-coupled receptor activity"/>
    <property type="evidence" value="ECO:0007669"/>
    <property type="project" value="UniProtKB-KW"/>
</dbReference>
<evidence type="ECO:0000256" key="6">
    <source>
        <dbReference type="ARBA" id="ARBA00023040"/>
    </source>
</evidence>
<feature type="transmembrane region" description="Helical" evidence="11">
    <location>
        <begin position="114"/>
        <end position="140"/>
    </location>
</feature>
<dbReference type="PANTHER" id="PTHR24249:SF372">
    <property type="entry name" value="G-PROTEIN COUPLED RECEPTORS FAMILY 1 PROFILE DOMAIN-CONTAINING PROTEIN"/>
    <property type="match status" value="1"/>
</dbReference>
<keyword evidence="14" id="KW-1185">Reference proteome</keyword>
<evidence type="ECO:0000256" key="9">
    <source>
        <dbReference type="ARBA" id="ARBA00023224"/>
    </source>
</evidence>
<evidence type="ECO:0000256" key="1">
    <source>
        <dbReference type="ARBA" id="ARBA00004651"/>
    </source>
</evidence>
<feature type="domain" description="G-protein coupled receptors family 1 profile" evidence="12">
    <location>
        <begin position="131"/>
        <end position="392"/>
    </location>
</feature>
<feature type="compositionally biased region" description="Low complexity" evidence="10">
    <location>
        <begin position="609"/>
        <end position="623"/>
    </location>
</feature>
<dbReference type="InterPro" id="IPR050569">
    <property type="entry name" value="TAAR"/>
</dbReference>
<dbReference type="InterPro" id="IPR017452">
    <property type="entry name" value="GPCR_Rhodpsn_7TM"/>
</dbReference>
<keyword evidence="3" id="KW-1003">Cell membrane</keyword>
<feature type="compositionally biased region" description="Low complexity" evidence="10">
    <location>
        <begin position="797"/>
        <end position="806"/>
    </location>
</feature>
<feature type="region of interest" description="Disordered" evidence="10">
    <location>
        <begin position="792"/>
        <end position="831"/>
    </location>
</feature>
<keyword evidence="4 11" id="KW-0812">Transmembrane</keyword>
<evidence type="ECO:0000256" key="8">
    <source>
        <dbReference type="ARBA" id="ARBA00023170"/>
    </source>
</evidence>
<keyword evidence="5 11" id="KW-1133">Transmembrane helix</keyword>
<evidence type="ECO:0000256" key="5">
    <source>
        <dbReference type="ARBA" id="ARBA00022989"/>
    </source>
</evidence>
<feature type="compositionally biased region" description="Basic and acidic residues" evidence="10">
    <location>
        <begin position="685"/>
        <end position="704"/>
    </location>
</feature>
<keyword evidence="7 11" id="KW-0472">Membrane</keyword>
<comment type="similarity">
    <text evidence="2">Belongs to the G-protein coupled receptor 1 family.</text>
</comment>
<feature type="compositionally biased region" description="Basic and acidic residues" evidence="10">
    <location>
        <begin position="1"/>
        <end position="10"/>
    </location>
</feature>
<dbReference type="InParanoid" id="A0A7M7QAH4"/>
<evidence type="ECO:0000256" key="11">
    <source>
        <dbReference type="SAM" id="Phobius"/>
    </source>
</evidence>
<dbReference type="InterPro" id="IPR000276">
    <property type="entry name" value="GPCR_Rhodpsn"/>
</dbReference>
<protein>
    <recommendedName>
        <fullName evidence="12">G-protein coupled receptors family 1 profile domain-containing protein</fullName>
    </recommendedName>
</protein>
<dbReference type="PROSITE" id="PS50262">
    <property type="entry name" value="G_PROTEIN_RECEP_F1_2"/>
    <property type="match status" value="1"/>
</dbReference>
<dbReference type="GO" id="GO:0005886">
    <property type="term" value="C:plasma membrane"/>
    <property type="evidence" value="ECO:0007669"/>
    <property type="project" value="UniProtKB-SubCell"/>
</dbReference>
<dbReference type="PRINTS" id="PR00237">
    <property type="entry name" value="GPCRRHODOPSN"/>
</dbReference>
<dbReference type="EnsemblMetazoa" id="XM_031928575">
    <property type="protein sequence ID" value="XP_031784435"/>
    <property type="gene ID" value="LOC100123353"/>
</dbReference>
<feature type="transmembrane region" description="Helical" evidence="11">
    <location>
        <begin position="152"/>
        <end position="173"/>
    </location>
</feature>
<evidence type="ECO:0000256" key="4">
    <source>
        <dbReference type="ARBA" id="ARBA00022692"/>
    </source>
</evidence>
<feature type="region of interest" description="Disordered" evidence="10">
    <location>
        <begin position="554"/>
        <end position="640"/>
    </location>
</feature>
<dbReference type="PANTHER" id="PTHR24249">
    <property type="entry name" value="HISTAMINE RECEPTOR-RELATED G-PROTEIN COUPLED RECEPTOR"/>
    <property type="match status" value="1"/>
</dbReference>
<dbReference type="AlphaFoldDB" id="A0A7M7QAH4"/>
<dbReference type="SMR" id="A0A7M7QAH4"/>
<dbReference type="GO" id="GO:0007189">
    <property type="term" value="P:adenylate cyclase-activating G protein-coupled receptor signaling pathway"/>
    <property type="evidence" value="ECO:0007669"/>
    <property type="project" value="InterPro"/>
</dbReference>
<feature type="transmembrane region" description="Helical" evidence="11">
    <location>
        <begin position="188"/>
        <end position="210"/>
    </location>
</feature>
<keyword evidence="8" id="KW-0675">Receptor</keyword>
<feature type="transmembrane region" description="Helical" evidence="11">
    <location>
        <begin position="231"/>
        <end position="252"/>
    </location>
</feature>
<dbReference type="KEGG" id="nvi:100123353"/>
<dbReference type="GO" id="GO:0031210">
    <property type="term" value="F:phosphatidylcholine binding"/>
    <property type="evidence" value="ECO:0007669"/>
    <property type="project" value="InterPro"/>
</dbReference>
<feature type="transmembrane region" description="Helical" evidence="11">
    <location>
        <begin position="329"/>
        <end position="347"/>
    </location>
</feature>
<dbReference type="Gene3D" id="1.20.1070.10">
    <property type="entry name" value="Rhodopsin 7-helix transmembrane proteins"/>
    <property type="match status" value="1"/>
</dbReference>
<organism evidence="13 14">
    <name type="scientific">Nasonia vitripennis</name>
    <name type="common">Parasitic wasp</name>
    <dbReference type="NCBI Taxonomy" id="7425"/>
    <lineage>
        <taxon>Eukaryota</taxon>
        <taxon>Metazoa</taxon>
        <taxon>Ecdysozoa</taxon>
        <taxon>Arthropoda</taxon>
        <taxon>Hexapoda</taxon>
        <taxon>Insecta</taxon>
        <taxon>Pterygota</taxon>
        <taxon>Neoptera</taxon>
        <taxon>Endopterygota</taxon>
        <taxon>Hymenoptera</taxon>
        <taxon>Apocrita</taxon>
        <taxon>Proctotrupomorpha</taxon>
        <taxon>Chalcidoidea</taxon>
        <taxon>Pteromalidae</taxon>
        <taxon>Pteromalinae</taxon>
        <taxon>Nasonia</taxon>
    </lineage>
</organism>
<dbReference type="InterPro" id="IPR028336">
    <property type="entry name" value="GPR119"/>
</dbReference>
<feature type="region of interest" description="Disordered" evidence="10">
    <location>
        <begin position="685"/>
        <end position="717"/>
    </location>
</feature>
<name>A0A7M7QAH4_NASVI</name>
<dbReference type="Pfam" id="PF00001">
    <property type="entry name" value="7tm_1"/>
    <property type="match status" value="1"/>
</dbReference>
<keyword evidence="9" id="KW-0807">Transducer</keyword>
<dbReference type="OrthoDB" id="10042731at2759"/>
<evidence type="ECO:0000256" key="3">
    <source>
        <dbReference type="ARBA" id="ARBA00022475"/>
    </source>
</evidence>
<evidence type="ECO:0000259" key="12">
    <source>
        <dbReference type="PROSITE" id="PS50262"/>
    </source>
</evidence>
<dbReference type="RefSeq" id="XP_031784435.1">
    <property type="nucleotide sequence ID" value="XM_031928575.1"/>
</dbReference>
<dbReference type="SUPFAM" id="SSF81321">
    <property type="entry name" value="Family A G protein-coupled receptor-like"/>
    <property type="match status" value="1"/>
</dbReference>
<dbReference type="Proteomes" id="UP000002358">
    <property type="component" value="Chromosome 4"/>
</dbReference>
<dbReference type="CDD" id="cd15104">
    <property type="entry name" value="7tmA_GPR119_R_insulinotropic_receptor"/>
    <property type="match status" value="1"/>
</dbReference>
<reference evidence="13" key="1">
    <citation type="submission" date="2021-01" db="UniProtKB">
        <authorList>
            <consortium name="EnsemblMetazoa"/>
        </authorList>
    </citation>
    <scope>IDENTIFICATION</scope>
</reference>
<keyword evidence="6" id="KW-0297">G-protein coupled receptor</keyword>
<dbReference type="GeneID" id="100123353"/>
<comment type="subcellular location">
    <subcellularLocation>
        <location evidence="1">Cell membrane</location>
        <topology evidence="1">Multi-pass membrane protein</topology>
    </subcellularLocation>
</comment>
<feature type="compositionally biased region" description="Basic and acidic residues" evidence="10">
    <location>
        <begin position="54"/>
        <end position="66"/>
    </location>
</feature>
<feature type="transmembrane region" description="Helical" evidence="11">
    <location>
        <begin position="278"/>
        <end position="301"/>
    </location>
</feature>
<proteinExistence type="inferred from homology"/>
<evidence type="ECO:0000256" key="2">
    <source>
        <dbReference type="ARBA" id="ARBA00010663"/>
    </source>
</evidence>